<proteinExistence type="predicted"/>
<dbReference type="RefSeq" id="WP_065398759.1">
    <property type="nucleotide sequence ID" value="NZ_JBCNJS010000001.1"/>
</dbReference>
<accession>A0A1B8ZT69</accession>
<name>A0A1B8ZT69_9FLAO</name>
<keyword evidence="2" id="KW-0812">Transmembrane</keyword>
<dbReference type="STRING" id="651561.BBI00_10695"/>
<feature type="transmembrane region" description="Helical" evidence="2">
    <location>
        <begin position="6"/>
        <end position="25"/>
    </location>
</feature>
<evidence type="ECO:0000256" key="2">
    <source>
        <dbReference type="SAM" id="Phobius"/>
    </source>
</evidence>
<dbReference type="Proteomes" id="UP000093432">
    <property type="component" value="Unassembled WGS sequence"/>
</dbReference>
<keyword evidence="2" id="KW-1133">Transmembrane helix</keyword>
<keyword evidence="2" id="KW-0472">Membrane</keyword>
<organism evidence="3 4">
    <name type="scientific">Chryseobacterium arthrosphaerae</name>
    <dbReference type="NCBI Taxonomy" id="651561"/>
    <lineage>
        <taxon>Bacteria</taxon>
        <taxon>Pseudomonadati</taxon>
        <taxon>Bacteroidota</taxon>
        <taxon>Flavobacteriia</taxon>
        <taxon>Flavobacteriales</taxon>
        <taxon>Weeksellaceae</taxon>
        <taxon>Chryseobacterium group</taxon>
        <taxon>Chryseobacterium</taxon>
    </lineage>
</organism>
<protein>
    <submittedName>
        <fullName evidence="3">Uncharacterized protein</fullName>
    </submittedName>
</protein>
<sequence>MKYILELVLTAIIVFFVWNILKRIFFKTFYSYRFNNSGNQNNGQQDIHNSNKNNKKNLKWDAETVDYEEVKETNDKR</sequence>
<feature type="region of interest" description="Disordered" evidence="1">
    <location>
        <begin position="38"/>
        <end position="60"/>
    </location>
</feature>
<evidence type="ECO:0000313" key="4">
    <source>
        <dbReference type="Proteomes" id="UP000093432"/>
    </source>
</evidence>
<comment type="caution">
    <text evidence="3">The sequence shown here is derived from an EMBL/GenBank/DDBJ whole genome shotgun (WGS) entry which is preliminary data.</text>
</comment>
<dbReference type="AlphaFoldDB" id="A0A1B8ZT69"/>
<reference evidence="4" key="1">
    <citation type="submission" date="2016-07" db="EMBL/GenBank/DDBJ databases">
        <authorList>
            <person name="Florea S."/>
            <person name="Webb J.S."/>
            <person name="Jaromczyk J."/>
            <person name="Schardl C.L."/>
        </authorList>
    </citation>
    <scope>NUCLEOTIDE SEQUENCE [LARGE SCALE GENOMIC DNA]</scope>
    <source>
        <strain evidence="4">CC-VM-7</strain>
    </source>
</reference>
<dbReference type="EMBL" id="MAYG01000001">
    <property type="protein sequence ID" value="OCA74773.1"/>
    <property type="molecule type" value="Genomic_DNA"/>
</dbReference>
<evidence type="ECO:0000313" key="3">
    <source>
        <dbReference type="EMBL" id="OCA74773.1"/>
    </source>
</evidence>
<dbReference type="OrthoDB" id="1265145at2"/>
<evidence type="ECO:0000256" key="1">
    <source>
        <dbReference type="SAM" id="MobiDB-lite"/>
    </source>
</evidence>
<gene>
    <name evidence="3" type="ORF">BBI00_10695</name>
</gene>